<dbReference type="InterPro" id="IPR015177">
    <property type="entry name" value="Lyase_catalyt"/>
</dbReference>
<evidence type="ECO:0000256" key="3">
    <source>
        <dbReference type="PIRSR" id="PIRSR034515-1"/>
    </source>
</evidence>
<dbReference type="GO" id="GO:0005975">
    <property type="term" value="P:carbohydrate metabolic process"/>
    <property type="evidence" value="ECO:0007669"/>
    <property type="project" value="InterPro"/>
</dbReference>
<dbReference type="InterPro" id="IPR008979">
    <property type="entry name" value="Galactose-bd-like_sf"/>
</dbReference>
<evidence type="ECO:0000256" key="4">
    <source>
        <dbReference type="PIRSR" id="PIRSR034515-2"/>
    </source>
</evidence>
<keyword evidence="5" id="KW-0106">Calcium</keyword>
<feature type="binding site" evidence="5">
    <location>
        <position position="49"/>
    </location>
    <ligand>
        <name>Ca(2+)</name>
        <dbReference type="ChEBI" id="CHEBI:29108"/>
    </ligand>
</feature>
<dbReference type="SUPFAM" id="SSF49863">
    <property type="entry name" value="Hyaluronate lyase-like, C-terminal domain"/>
    <property type="match status" value="1"/>
</dbReference>
<dbReference type="AlphaFoldDB" id="A0A6C2U2J4"/>
<evidence type="ECO:0000259" key="7">
    <source>
        <dbReference type="Pfam" id="PF02884"/>
    </source>
</evidence>
<dbReference type="GO" id="GO:0006027">
    <property type="term" value="P:glycosaminoglycan catabolic process"/>
    <property type="evidence" value="ECO:0007669"/>
    <property type="project" value="InterPro"/>
</dbReference>
<accession>A0A6C2U2J4</accession>
<feature type="binding site" evidence="5">
    <location>
        <position position="189"/>
    </location>
    <ligand>
        <name>Ca(2+)</name>
        <dbReference type="ChEBI" id="CHEBI:29108"/>
    </ligand>
</feature>
<name>A0A6C2U2J4_PONDE</name>
<protein>
    <submittedName>
        <fullName evidence="10">Chondroitin sulfate ABC endolyase</fullName>
    </submittedName>
</protein>
<feature type="site" description="Important for catalytic activity against all substrates" evidence="4">
    <location>
        <position position="200"/>
    </location>
</feature>
<feature type="binding site" evidence="5">
    <location>
        <position position="51"/>
    </location>
    <ligand>
        <name>Ca(2+)</name>
        <dbReference type="ChEBI" id="CHEBI:29108"/>
    </ligand>
</feature>
<evidence type="ECO:0000259" key="8">
    <source>
        <dbReference type="Pfam" id="PF09092"/>
    </source>
</evidence>
<dbReference type="Pfam" id="PF02278">
    <property type="entry name" value="Lyase_8"/>
    <property type="match status" value="1"/>
</dbReference>
<dbReference type="InterPro" id="IPR024200">
    <property type="entry name" value="Chondroitinase_ABC_I"/>
</dbReference>
<feature type="active site" description="Proton acceptor" evidence="3">
    <location>
        <position position="486"/>
    </location>
</feature>
<feature type="site" description="Transition state stabilizer" evidence="4">
    <location>
        <position position="545"/>
    </location>
</feature>
<keyword evidence="5" id="KW-0479">Metal-binding</keyword>
<dbReference type="Pfam" id="PF02884">
    <property type="entry name" value="Lyase_8_C"/>
    <property type="match status" value="1"/>
</dbReference>
<feature type="site" description="Important for catalytic activity against dermatan sulfate substrate" evidence="4">
    <location>
        <position position="372"/>
    </location>
</feature>
<dbReference type="GO" id="GO:0030246">
    <property type="term" value="F:carbohydrate binding"/>
    <property type="evidence" value="ECO:0007669"/>
    <property type="project" value="InterPro"/>
</dbReference>
<gene>
    <name evidence="10" type="ORF">PDESU_02622</name>
</gene>
<dbReference type="SUPFAM" id="SSF48230">
    <property type="entry name" value="Chondroitin AC/alginate lyase"/>
    <property type="match status" value="1"/>
</dbReference>
<dbReference type="GO" id="GO:0034000">
    <property type="term" value="F:chondroitin-sulfate-ABC endolyase activity"/>
    <property type="evidence" value="ECO:0007669"/>
    <property type="project" value="InterPro"/>
</dbReference>
<evidence type="ECO:0000313" key="10">
    <source>
        <dbReference type="EMBL" id="VGO14065.1"/>
    </source>
</evidence>
<dbReference type="InterPro" id="IPR039174">
    <property type="entry name" value="Chondroitin_ABC_lyase"/>
</dbReference>
<feature type="domain" description="Lyase N-terminal" evidence="8">
    <location>
        <begin position="46"/>
        <end position="210"/>
    </location>
</feature>
<dbReference type="InterPro" id="IPR015176">
    <property type="entry name" value="Lyase_N"/>
</dbReference>
<dbReference type="Gene3D" id="1.50.10.100">
    <property type="entry name" value="Chondroitin AC/alginate lyase"/>
    <property type="match status" value="1"/>
</dbReference>
<keyword evidence="2 10" id="KW-0456">Lyase</keyword>
<dbReference type="InterPro" id="IPR004103">
    <property type="entry name" value="Lyase_8_C"/>
</dbReference>
<dbReference type="GO" id="GO:0046872">
    <property type="term" value="F:metal ion binding"/>
    <property type="evidence" value="ECO:0007669"/>
    <property type="project" value="UniProtKB-KW"/>
</dbReference>
<dbReference type="Pfam" id="PF09093">
    <property type="entry name" value="Lyase_catalyt"/>
    <property type="match status" value="1"/>
</dbReference>
<comment type="similarity">
    <text evidence="1">Belongs to the polysaccharide lyase 8 family.</text>
</comment>
<dbReference type="Gene3D" id="2.60.120.430">
    <property type="entry name" value="Galactose-binding lectin"/>
    <property type="match status" value="1"/>
</dbReference>
<feature type="domain" description="Polysaccharide lyase family 8 C-terminal" evidence="7">
    <location>
        <begin position="855"/>
        <end position="913"/>
    </location>
</feature>
<reference evidence="10 11" key="1">
    <citation type="submission" date="2019-04" db="EMBL/GenBank/DDBJ databases">
        <authorList>
            <person name="Van Vliet M D."/>
        </authorList>
    </citation>
    <scope>NUCLEOTIDE SEQUENCE [LARGE SCALE GENOMIC DNA]</scope>
    <source>
        <strain evidence="10 11">F1</strain>
    </source>
</reference>
<evidence type="ECO:0000256" key="2">
    <source>
        <dbReference type="ARBA" id="ARBA00023239"/>
    </source>
</evidence>
<feature type="domain" description="Lyase catalytic" evidence="9">
    <location>
        <begin position="230"/>
        <end position="569"/>
    </location>
</feature>
<keyword evidence="11" id="KW-1185">Reference proteome</keyword>
<dbReference type="GO" id="GO:0005576">
    <property type="term" value="C:extracellular region"/>
    <property type="evidence" value="ECO:0007669"/>
    <property type="project" value="InterPro"/>
</dbReference>
<dbReference type="Pfam" id="PF09092">
    <property type="entry name" value="Lyase_N"/>
    <property type="match status" value="1"/>
</dbReference>
<dbReference type="SUPFAM" id="SSF49785">
    <property type="entry name" value="Galactose-binding domain-like"/>
    <property type="match status" value="1"/>
</dbReference>
<dbReference type="PIRSF" id="PIRSF034515">
    <property type="entry name" value="Chondroitinase"/>
    <property type="match status" value="1"/>
</dbReference>
<dbReference type="Gene3D" id="2.60.220.10">
    <property type="entry name" value="Polysaccharide lyase family 8-like, C-terminal"/>
    <property type="match status" value="1"/>
</dbReference>
<dbReference type="PROSITE" id="PS51257">
    <property type="entry name" value="PROKAR_LIPOPROTEIN"/>
    <property type="match status" value="1"/>
</dbReference>
<sequence>MQKAHRFILSHFRHPYMRIVCILHLLAGISCGAMDFPYVAEDPASPMLSFESGALPASLSVQGAEVELSGKHFINGSQSLRWSWKEPSNLYFDRVIPYVTGQEATDELARGAVCIFSFWVYSEKALPGARLRIDFGRNDCGFDFGLGFTGWRTCSVAFDRDMEGIPQKGMRGLRITAPSQVASGELFIDRIILANIDDIRYQWADPQVPFVKGTKAAPVELTPLPRVNADHISDRHRADLDRINNHIVQSFLPAAPASLEKVAALEQQFETLEIREEEGIISGRHVLMMRRALHDRQDSVYPRRMTAQDEHLMSRYTEFRDYTELMQEMAQCYRALETSDPAAARLREMYLQMNRHLLDQGWQDGSALFSTHHYGYASRGWYISTFLMADELGTAGMLDSTVRALIWFMREKVDFAAMEFDRNQGADLDYINTIAKSHLLTMLAIPDEAVKVALVTQFRDYFSAMLAADTPGTMGGIKVDGTAFHHGGNYPGYSFPAFISAGFLCRALNDTAFAIRPAALENFSAALTAATLYSSPETGMALSGRHPFGESSIESLEPVYQDLEICGYPVALDRNRMPSGHWSFNYGCFGIHRWGGKMVTLKGFNHYVWSSEIYTMDNRYGRYQSNGSLQIYTAEGRAASGFEQEGWDWNRNPGTTMIHRPLDVLENPLEGTLMVRSDIRFGGSSNLGNRYGIFATDLFEPDMENFDPDFNARKSMFCFDNRIICLGAGISNGTSEYPTETVLFQHTWNEGSSRVWMNASEPLESNPVSQESNRGSWLVDSHGNGYYVPAGNQVKLAVKKQGSRHNKTKEPTEGTFASAWIDHGKAPKEATYEYVVLLDGTHQSIAAFASDPSYRVLRNDAQAQIVYDRESGVVGYALFDAYQGDEDDLLQAADQPCLVMAKSWGKNLALSIGNADLRIPAMGDSYTNDEEARPGYAEIVLRGKWRLVKENADVKTKVSGGRTRVVVNNIRHAIPVQLKFTGAN</sequence>
<dbReference type="PANTHER" id="PTHR37322:SF3">
    <property type="entry name" value="CHONDROITIN SULFATE ABC EXOLYASE"/>
    <property type="match status" value="1"/>
</dbReference>
<dbReference type="Gene3D" id="2.70.98.10">
    <property type="match status" value="1"/>
</dbReference>
<dbReference type="Proteomes" id="UP000366872">
    <property type="component" value="Unassembled WGS sequence"/>
</dbReference>
<dbReference type="SUPFAM" id="SSF74650">
    <property type="entry name" value="Galactose mutarotase-like"/>
    <property type="match status" value="1"/>
</dbReference>
<evidence type="ECO:0000259" key="6">
    <source>
        <dbReference type="Pfam" id="PF02278"/>
    </source>
</evidence>
<dbReference type="InterPro" id="IPR003159">
    <property type="entry name" value="Lyase_8_central_dom"/>
</dbReference>
<evidence type="ECO:0000259" key="9">
    <source>
        <dbReference type="Pfam" id="PF09093"/>
    </source>
</evidence>
<feature type="domain" description="Polysaccharide lyase family 8 central" evidence="6">
    <location>
        <begin position="591"/>
        <end position="837"/>
    </location>
</feature>
<dbReference type="InterPro" id="IPR011013">
    <property type="entry name" value="Gal_mutarotase_sf_dom"/>
</dbReference>
<feature type="site" description="Important for catalytic activity against all substrates" evidence="4">
    <location>
        <position position="612"/>
    </location>
</feature>
<dbReference type="EMBL" id="CAAHFG010000001">
    <property type="protein sequence ID" value="VGO14065.1"/>
    <property type="molecule type" value="Genomic_DNA"/>
</dbReference>
<dbReference type="InterPro" id="IPR014718">
    <property type="entry name" value="GH-type_carb-bd"/>
</dbReference>
<feature type="active site" description="Proton acceptor" evidence="3">
    <location>
        <position position="373"/>
    </location>
</feature>
<proteinExistence type="inferred from homology"/>
<dbReference type="InterPro" id="IPR011071">
    <property type="entry name" value="Lyase_8-like_C"/>
</dbReference>
<feature type="active site" description="Proton donor" evidence="3">
    <location>
        <position position="493"/>
    </location>
</feature>
<dbReference type="PANTHER" id="PTHR37322">
    <property type="match status" value="1"/>
</dbReference>
<evidence type="ECO:0000256" key="1">
    <source>
        <dbReference type="ARBA" id="ARBA00006699"/>
    </source>
</evidence>
<organism evidence="10 11">
    <name type="scientific">Pontiella desulfatans</name>
    <dbReference type="NCBI Taxonomy" id="2750659"/>
    <lineage>
        <taxon>Bacteria</taxon>
        <taxon>Pseudomonadati</taxon>
        <taxon>Kiritimatiellota</taxon>
        <taxon>Kiritimatiellia</taxon>
        <taxon>Kiritimatiellales</taxon>
        <taxon>Pontiellaceae</taxon>
        <taxon>Pontiella</taxon>
    </lineage>
</organism>
<evidence type="ECO:0000256" key="5">
    <source>
        <dbReference type="PIRSR" id="PIRSR034515-3"/>
    </source>
</evidence>
<evidence type="ECO:0000313" key="11">
    <source>
        <dbReference type="Proteomes" id="UP000366872"/>
    </source>
</evidence>
<dbReference type="InterPro" id="IPR008929">
    <property type="entry name" value="Chondroitin_lyas"/>
</dbReference>